<sequence length="292" mass="33259">MRPKLSIITVNFNNNSGLSKTLESVRHQSFSSYEHIIIDAGSKDGSLETIKQYAEGNPHVTFWVSEPDKGIYDGMNKGMEHAGGEYLQFLNSGDFLVGDVLGQVDFDGTKYIYGDVRVAVSADKKIDIQSPFPLDLVFILLKDTICHQVCFIHHSLFNNQRYRTDYILASDWIHIVENIILKGCSYKRVPVCIAEYDGNGISASSGSLGVDERMRWIKDNIPAAFYDSLLELDRTRMELNGYKNSELGKIIPIVSHTRRFSKRARKLVLFLYRINSIFSSSSRWNKNQKKKK</sequence>
<protein>
    <submittedName>
        <fullName evidence="2">Glycosyltransferases involved in cell wall biogenesis</fullName>
        <ecNumber evidence="2">2.4.1.-</ecNumber>
    </submittedName>
</protein>
<dbReference type="InterPro" id="IPR029044">
    <property type="entry name" value="Nucleotide-diphossugar_trans"/>
</dbReference>
<dbReference type="PANTHER" id="PTHR22916">
    <property type="entry name" value="GLYCOSYLTRANSFERASE"/>
    <property type="match status" value="1"/>
</dbReference>
<evidence type="ECO:0000313" key="2">
    <source>
        <dbReference type="EMBL" id="CUO17012.1"/>
    </source>
</evidence>
<dbReference type="Proteomes" id="UP000095419">
    <property type="component" value="Unassembled WGS sequence"/>
</dbReference>
<keyword evidence="2" id="KW-0328">Glycosyltransferase</keyword>
<dbReference type="RefSeq" id="WP_057087418.1">
    <property type="nucleotide sequence ID" value="NZ_CYZF01000003.1"/>
</dbReference>
<dbReference type="AlphaFoldDB" id="A0A174CUD1"/>
<dbReference type="GO" id="GO:0016758">
    <property type="term" value="F:hexosyltransferase activity"/>
    <property type="evidence" value="ECO:0007669"/>
    <property type="project" value="UniProtKB-ARBA"/>
</dbReference>
<dbReference type="EMBL" id="CYZF01000003">
    <property type="protein sequence ID" value="CUO17012.1"/>
    <property type="molecule type" value="Genomic_DNA"/>
</dbReference>
<dbReference type="Pfam" id="PF00535">
    <property type="entry name" value="Glycos_transf_2"/>
    <property type="match status" value="1"/>
</dbReference>
<evidence type="ECO:0000313" key="3">
    <source>
        <dbReference type="Proteomes" id="UP000095419"/>
    </source>
</evidence>
<organism evidence="2 3">
    <name type="scientific">Bacteroides uniformis</name>
    <dbReference type="NCBI Taxonomy" id="820"/>
    <lineage>
        <taxon>Bacteria</taxon>
        <taxon>Pseudomonadati</taxon>
        <taxon>Bacteroidota</taxon>
        <taxon>Bacteroidia</taxon>
        <taxon>Bacteroidales</taxon>
        <taxon>Bacteroidaceae</taxon>
        <taxon>Bacteroides</taxon>
    </lineage>
</organism>
<dbReference type="InterPro" id="IPR001173">
    <property type="entry name" value="Glyco_trans_2-like"/>
</dbReference>
<reference evidence="2 3" key="1">
    <citation type="submission" date="2015-09" db="EMBL/GenBank/DDBJ databases">
        <authorList>
            <consortium name="Pathogen Informatics"/>
        </authorList>
    </citation>
    <scope>NUCLEOTIDE SEQUENCE [LARGE SCALE GENOMIC DNA]</scope>
    <source>
        <strain evidence="2 3">2789STDY5608791</strain>
    </source>
</reference>
<dbReference type="Gene3D" id="3.90.550.10">
    <property type="entry name" value="Spore Coat Polysaccharide Biosynthesis Protein SpsA, Chain A"/>
    <property type="match status" value="1"/>
</dbReference>
<keyword evidence="2" id="KW-0808">Transferase</keyword>
<name>A0A174CUD1_BACUN</name>
<feature type="domain" description="Glycosyltransferase 2-like" evidence="1">
    <location>
        <begin position="6"/>
        <end position="95"/>
    </location>
</feature>
<accession>A0A174CUD1</accession>
<evidence type="ECO:0000259" key="1">
    <source>
        <dbReference type="Pfam" id="PF00535"/>
    </source>
</evidence>
<proteinExistence type="predicted"/>
<dbReference type="EC" id="2.4.1.-" evidence="2"/>
<gene>
    <name evidence="2" type="ORF">ERS417307_01107</name>
</gene>
<dbReference type="PANTHER" id="PTHR22916:SF67">
    <property type="entry name" value="COLANIC ACID BIOSYNTHESIS GLYCOSYL TRANSFERASE WCAE-RELATED"/>
    <property type="match status" value="1"/>
</dbReference>
<dbReference type="SUPFAM" id="SSF53448">
    <property type="entry name" value="Nucleotide-diphospho-sugar transferases"/>
    <property type="match status" value="1"/>
</dbReference>
<dbReference type="CDD" id="cd06433">
    <property type="entry name" value="GT_2_WfgS_like"/>
    <property type="match status" value="1"/>
</dbReference>